<sequence>MAYAKHTKLSSMFLVMMCLQGSLKEREALLQSLAPHFENKVIIDVSNVMYFFDESQWGQTSSVLLNQKALGVPAKWTTAFKSTFYKLLEVPPNPKDPHCTFVAGDDEEAVHRTAALVEAIPGFKAVRAGGLVNSKIIELLGPRWLFELDELNAGGKYRSGWKYVW</sequence>
<evidence type="ECO:0000313" key="1">
    <source>
        <dbReference type="EMBL" id="KAH7387824.1"/>
    </source>
</evidence>
<dbReference type="Proteomes" id="UP000825935">
    <property type="component" value="Chromosome 16"/>
</dbReference>
<evidence type="ECO:0000313" key="2">
    <source>
        <dbReference type="Proteomes" id="UP000825935"/>
    </source>
</evidence>
<accession>A0A8T2T2T3</accession>
<gene>
    <name evidence="1" type="ORF">KP509_16G043400</name>
</gene>
<name>A0A8T2T2T3_CERRI</name>
<reference evidence="1" key="1">
    <citation type="submission" date="2021-08" db="EMBL/GenBank/DDBJ databases">
        <title>WGS assembly of Ceratopteris richardii.</title>
        <authorList>
            <person name="Marchant D.B."/>
            <person name="Chen G."/>
            <person name="Jenkins J."/>
            <person name="Shu S."/>
            <person name="Leebens-Mack J."/>
            <person name="Grimwood J."/>
            <person name="Schmutz J."/>
            <person name="Soltis P."/>
            <person name="Soltis D."/>
            <person name="Chen Z.-H."/>
        </authorList>
    </citation>
    <scope>NUCLEOTIDE SEQUENCE</scope>
    <source>
        <strain evidence="1">Whitten #5841</strain>
        <tissue evidence="1">Leaf</tissue>
    </source>
</reference>
<comment type="caution">
    <text evidence="1">The sequence shown here is derived from an EMBL/GenBank/DDBJ whole genome shotgun (WGS) entry which is preliminary data.</text>
</comment>
<dbReference type="Gene3D" id="3.40.50.720">
    <property type="entry name" value="NAD(P)-binding Rossmann-like Domain"/>
    <property type="match status" value="1"/>
</dbReference>
<proteinExistence type="predicted"/>
<dbReference type="SUPFAM" id="SSF51735">
    <property type="entry name" value="NAD(P)-binding Rossmann-fold domains"/>
    <property type="match status" value="1"/>
</dbReference>
<dbReference type="InterPro" id="IPR036291">
    <property type="entry name" value="NAD(P)-bd_dom_sf"/>
</dbReference>
<dbReference type="OrthoDB" id="550646at2759"/>
<dbReference type="EMBL" id="CM035421">
    <property type="protein sequence ID" value="KAH7387824.1"/>
    <property type="molecule type" value="Genomic_DNA"/>
</dbReference>
<organism evidence="1 2">
    <name type="scientific">Ceratopteris richardii</name>
    <name type="common">Triangle waterfern</name>
    <dbReference type="NCBI Taxonomy" id="49495"/>
    <lineage>
        <taxon>Eukaryota</taxon>
        <taxon>Viridiplantae</taxon>
        <taxon>Streptophyta</taxon>
        <taxon>Embryophyta</taxon>
        <taxon>Tracheophyta</taxon>
        <taxon>Polypodiopsida</taxon>
        <taxon>Polypodiidae</taxon>
        <taxon>Polypodiales</taxon>
        <taxon>Pteridineae</taxon>
        <taxon>Pteridaceae</taxon>
        <taxon>Parkerioideae</taxon>
        <taxon>Ceratopteris</taxon>
    </lineage>
</organism>
<keyword evidence="2" id="KW-1185">Reference proteome</keyword>
<protein>
    <submittedName>
        <fullName evidence="1">Uncharacterized protein</fullName>
    </submittedName>
</protein>
<dbReference type="AlphaFoldDB" id="A0A8T2T2T3"/>